<feature type="transmembrane region" description="Helical" evidence="8">
    <location>
        <begin position="191"/>
        <end position="214"/>
    </location>
</feature>
<reference evidence="9 12" key="2">
    <citation type="submission" date="2021-08" db="EMBL/GenBank/DDBJ databases">
        <title>Complete genome sequence of the strain Aneurinibacillus thermoaerophilus CCM 8960.</title>
        <authorList>
            <person name="Musilova J."/>
            <person name="Kourilova X."/>
            <person name="Pernicova I."/>
            <person name="Bezdicek M."/>
            <person name="Lengerova M."/>
            <person name="Obruca S."/>
            <person name="Sedlar K."/>
        </authorList>
    </citation>
    <scope>NUCLEOTIDE SEQUENCE [LARGE SCALE GENOMIC DNA]</scope>
    <source>
        <strain evidence="9 12">CCM 8960</strain>
    </source>
</reference>
<feature type="transmembrane region" description="Helical" evidence="8">
    <location>
        <begin position="226"/>
        <end position="248"/>
    </location>
</feature>
<keyword evidence="7 8" id="KW-0472">Membrane</keyword>
<dbReference type="Pfam" id="PF02028">
    <property type="entry name" value="BCCT"/>
    <property type="match status" value="1"/>
</dbReference>
<dbReference type="GeneID" id="97141485"/>
<dbReference type="GO" id="GO:0022857">
    <property type="term" value="F:transmembrane transporter activity"/>
    <property type="evidence" value="ECO:0007669"/>
    <property type="project" value="InterPro"/>
</dbReference>
<feature type="transmembrane region" description="Helical" evidence="8">
    <location>
        <begin position="442"/>
        <end position="464"/>
    </location>
</feature>
<dbReference type="AlphaFoldDB" id="A0A1G7YW09"/>
<dbReference type="PANTHER" id="PTHR30047">
    <property type="entry name" value="HIGH-AFFINITY CHOLINE TRANSPORT PROTEIN-RELATED"/>
    <property type="match status" value="1"/>
</dbReference>
<evidence type="ECO:0000256" key="4">
    <source>
        <dbReference type="ARBA" id="ARBA00022475"/>
    </source>
</evidence>
<feature type="transmembrane region" description="Helical" evidence="8">
    <location>
        <begin position="48"/>
        <end position="67"/>
    </location>
</feature>
<organism evidence="10 11">
    <name type="scientific">Aneurinibacillus thermoaerophilus</name>
    <dbReference type="NCBI Taxonomy" id="143495"/>
    <lineage>
        <taxon>Bacteria</taxon>
        <taxon>Bacillati</taxon>
        <taxon>Bacillota</taxon>
        <taxon>Bacilli</taxon>
        <taxon>Bacillales</taxon>
        <taxon>Paenibacillaceae</taxon>
        <taxon>Aneurinibacillus group</taxon>
        <taxon>Aneurinibacillus</taxon>
    </lineage>
</organism>
<gene>
    <name evidence="9" type="ORF">K3F53_08900</name>
    <name evidence="10" type="ORF">SAMN04489735_100826</name>
</gene>
<evidence type="ECO:0000313" key="10">
    <source>
        <dbReference type="EMBL" id="SDH00661.1"/>
    </source>
</evidence>
<evidence type="ECO:0000256" key="3">
    <source>
        <dbReference type="ARBA" id="ARBA00022448"/>
    </source>
</evidence>
<evidence type="ECO:0000256" key="5">
    <source>
        <dbReference type="ARBA" id="ARBA00022692"/>
    </source>
</evidence>
<comment type="subcellular location">
    <subcellularLocation>
        <location evidence="1">Cell membrane</location>
        <topology evidence="1">Multi-pass membrane protein</topology>
    </subcellularLocation>
</comment>
<dbReference type="RefSeq" id="WP_091260203.1">
    <property type="nucleotide sequence ID" value="NZ_CP080764.1"/>
</dbReference>
<sequence length="532" mass="59392">MQAKKMDWITFTITFVVLIAVCIPLGLYPEKGGEMLTAASKFFTNTFGISYLWLGIGVFFFLLWVAYGRYGTIKLGEPGERPAFSTFSWASMLFCAGIGASILYWGTIEWAYYYESPPFGLQPGSTEAIEWAATYGIFHWGPTAWAIYCLPAVPIAYLYHVRKKPVLKISEACRPFIGKAADGILGKMIDILFMFGLLGAAGTTLGLGTPMISAGISKMTGIPESFGLNIGVLLIVTIIFSFSAYSGLQKGIKWLSDMNMVLTFLLLTFILVVGPTLFILKMGTNSVGLLLDNILRMSLWTDPITKSGFPERWTMFYWSWWLVYSPFVGLFIARISRGRTIRQMIIGTLVWGTIGCTVYFVILGNYAIYLQLNDILPVLSILQESGAPTAIISVMNTLPFNKIMVPLFCILAIIFLATTFDSSAYVLAAVTQKRVDNDPLRWNRMFWAFALSLLPMVLMFIGGLETLQTASILTALPLVFITLLLILSFVKAVQQDEKKKVVAERKMFWEAENTRIQAKKRHSEAGMEKKAR</sequence>
<feature type="transmembrane region" description="Helical" evidence="8">
    <location>
        <begin position="470"/>
        <end position="490"/>
    </location>
</feature>
<evidence type="ECO:0000313" key="12">
    <source>
        <dbReference type="Proteomes" id="UP000826616"/>
    </source>
</evidence>
<feature type="transmembrane region" description="Helical" evidence="8">
    <location>
        <begin position="260"/>
        <end position="280"/>
    </location>
</feature>
<feature type="transmembrane region" description="Helical" evidence="8">
    <location>
        <begin position="7"/>
        <end position="28"/>
    </location>
</feature>
<dbReference type="InterPro" id="IPR000060">
    <property type="entry name" value="BCCT_transptr"/>
</dbReference>
<comment type="similarity">
    <text evidence="2">Belongs to the BCCT transporter (TC 2.A.15) family.</text>
</comment>
<evidence type="ECO:0000256" key="7">
    <source>
        <dbReference type="ARBA" id="ARBA00023136"/>
    </source>
</evidence>
<evidence type="ECO:0000256" key="6">
    <source>
        <dbReference type="ARBA" id="ARBA00022989"/>
    </source>
</evidence>
<evidence type="ECO:0000256" key="8">
    <source>
        <dbReference type="SAM" id="Phobius"/>
    </source>
</evidence>
<dbReference type="Proteomes" id="UP000198956">
    <property type="component" value="Unassembled WGS sequence"/>
</dbReference>
<dbReference type="EMBL" id="CP080764">
    <property type="protein sequence ID" value="QYY44273.1"/>
    <property type="molecule type" value="Genomic_DNA"/>
</dbReference>
<protein>
    <submittedName>
        <fullName evidence="9">BCCT family transporter</fullName>
    </submittedName>
    <submittedName>
        <fullName evidence="10">Betaine/carnitine transporter, BCCT family</fullName>
    </submittedName>
</protein>
<keyword evidence="5 8" id="KW-0812">Transmembrane</keyword>
<dbReference type="PANTHER" id="PTHR30047:SF7">
    <property type="entry name" value="HIGH-AFFINITY CHOLINE TRANSPORT PROTEIN"/>
    <property type="match status" value="1"/>
</dbReference>
<accession>A0A1G7YW09</accession>
<evidence type="ECO:0000256" key="1">
    <source>
        <dbReference type="ARBA" id="ARBA00004651"/>
    </source>
</evidence>
<dbReference type="EMBL" id="FNDE01000008">
    <property type="protein sequence ID" value="SDH00661.1"/>
    <property type="molecule type" value="Genomic_DNA"/>
</dbReference>
<evidence type="ECO:0000313" key="11">
    <source>
        <dbReference type="Proteomes" id="UP000198956"/>
    </source>
</evidence>
<dbReference type="NCBIfam" id="TIGR00842">
    <property type="entry name" value="bcct"/>
    <property type="match status" value="1"/>
</dbReference>
<keyword evidence="3" id="KW-0813">Transport</keyword>
<evidence type="ECO:0000256" key="2">
    <source>
        <dbReference type="ARBA" id="ARBA00005658"/>
    </source>
</evidence>
<reference evidence="10 11" key="1">
    <citation type="submission" date="2016-10" db="EMBL/GenBank/DDBJ databases">
        <authorList>
            <person name="de Groot N.N."/>
        </authorList>
    </citation>
    <scope>NUCLEOTIDE SEQUENCE [LARGE SCALE GENOMIC DNA]</scope>
    <source>
        <strain evidence="10 11">L 420-91</strain>
    </source>
</reference>
<evidence type="ECO:0000313" key="9">
    <source>
        <dbReference type="EMBL" id="QYY44273.1"/>
    </source>
</evidence>
<keyword evidence="4" id="KW-1003">Cell membrane</keyword>
<keyword evidence="6 8" id="KW-1133">Transmembrane helix</keyword>
<proteinExistence type="inferred from homology"/>
<feature type="transmembrane region" description="Helical" evidence="8">
    <location>
        <begin position="403"/>
        <end position="430"/>
    </location>
</feature>
<dbReference type="OrthoDB" id="9775735at2"/>
<keyword evidence="12" id="KW-1185">Reference proteome</keyword>
<feature type="transmembrane region" description="Helical" evidence="8">
    <location>
        <begin position="137"/>
        <end position="159"/>
    </location>
</feature>
<name>A0A1G7YW09_ANETH</name>
<feature type="transmembrane region" description="Helical" evidence="8">
    <location>
        <begin position="87"/>
        <end position="106"/>
    </location>
</feature>
<dbReference type="GO" id="GO:0005886">
    <property type="term" value="C:plasma membrane"/>
    <property type="evidence" value="ECO:0007669"/>
    <property type="project" value="UniProtKB-SubCell"/>
</dbReference>
<feature type="transmembrane region" description="Helical" evidence="8">
    <location>
        <begin position="315"/>
        <end position="333"/>
    </location>
</feature>
<feature type="transmembrane region" description="Helical" evidence="8">
    <location>
        <begin position="345"/>
        <end position="369"/>
    </location>
</feature>
<dbReference type="Proteomes" id="UP000826616">
    <property type="component" value="Chromosome"/>
</dbReference>